<proteinExistence type="predicted"/>
<dbReference type="NCBIfam" id="TIGR03082">
    <property type="entry name" value="Gneg_AbrB_dup"/>
    <property type="match status" value="2"/>
</dbReference>
<organism evidence="2 3">
    <name type="scientific">Scopulibacillus daqui</name>
    <dbReference type="NCBI Taxonomy" id="1469162"/>
    <lineage>
        <taxon>Bacteria</taxon>
        <taxon>Bacillati</taxon>
        <taxon>Bacillota</taxon>
        <taxon>Bacilli</taxon>
        <taxon>Bacillales</taxon>
        <taxon>Sporolactobacillaceae</taxon>
        <taxon>Scopulibacillus</taxon>
    </lineage>
</organism>
<feature type="transmembrane region" description="Helical" evidence="1">
    <location>
        <begin position="192"/>
        <end position="210"/>
    </location>
</feature>
<feature type="transmembrane region" description="Helical" evidence="1">
    <location>
        <begin position="148"/>
        <end position="172"/>
    </location>
</feature>
<accession>A0ABS2PY48</accession>
<keyword evidence="1" id="KW-0812">Transmembrane</keyword>
<dbReference type="PIRSF" id="PIRSF038991">
    <property type="entry name" value="Protein_AbrB"/>
    <property type="match status" value="1"/>
</dbReference>
<evidence type="ECO:0000313" key="3">
    <source>
        <dbReference type="Proteomes" id="UP000808914"/>
    </source>
</evidence>
<dbReference type="PANTHER" id="PTHR38457:SF1">
    <property type="entry name" value="REGULATOR ABRB-RELATED"/>
    <property type="match status" value="1"/>
</dbReference>
<dbReference type="InterPro" id="IPR017516">
    <property type="entry name" value="AbrB_dup"/>
</dbReference>
<keyword evidence="1" id="KW-0472">Membrane</keyword>
<feature type="transmembrane region" description="Helical" evidence="1">
    <location>
        <begin position="254"/>
        <end position="271"/>
    </location>
</feature>
<comment type="caution">
    <text evidence="2">The sequence shown here is derived from an EMBL/GenBank/DDBJ whole genome shotgun (WGS) entry which is preliminary data.</text>
</comment>
<feature type="transmembrane region" description="Helical" evidence="1">
    <location>
        <begin position="12"/>
        <end position="35"/>
    </location>
</feature>
<dbReference type="Proteomes" id="UP000808914">
    <property type="component" value="Unassembled WGS sequence"/>
</dbReference>
<name>A0ABS2PY48_9BACL</name>
<dbReference type="PANTHER" id="PTHR38457">
    <property type="entry name" value="REGULATOR ABRB-RELATED"/>
    <property type="match status" value="1"/>
</dbReference>
<gene>
    <name evidence="2" type="ORF">JOD45_001154</name>
</gene>
<protein>
    <submittedName>
        <fullName evidence="2">Membrane AbrB-like protein</fullName>
    </submittedName>
</protein>
<feature type="transmembrane region" description="Helical" evidence="1">
    <location>
        <begin position="92"/>
        <end position="114"/>
    </location>
</feature>
<reference evidence="2 3" key="1">
    <citation type="submission" date="2021-01" db="EMBL/GenBank/DDBJ databases">
        <title>Genomic Encyclopedia of Type Strains, Phase IV (KMG-IV): sequencing the most valuable type-strain genomes for metagenomic binning, comparative biology and taxonomic classification.</title>
        <authorList>
            <person name="Goeker M."/>
        </authorList>
    </citation>
    <scope>NUCLEOTIDE SEQUENCE [LARGE SCALE GENOMIC DNA]</scope>
    <source>
        <strain evidence="2 3">DSM 28236</strain>
    </source>
</reference>
<feature type="transmembrane region" description="Helical" evidence="1">
    <location>
        <begin position="310"/>
        <end position="332"/>
    </location>
</feature>
<feature type="transmembrane region" description="Helical" evidence="1">
    <location>
        <begin position="339"/>
        <end position="360"/>
    </location>
</feature>
<feature type="transmembrane region" description="Helical" evidence="1">
    <location>
        <begin position="283"/>
        <end position="304"/>
    </location>
</feature>
<evidence type="ECO:0000313" key="2">
    <source>
        <dbReference type="EMBL" id="MBM7644945.1"/>
    </source>
</evidence>
<sequence length="375" mass="40035">MIKDNSTIQNIWLILLGSFGGFLFSLTGLSIGWLMGALTATGLLSFWRPRWALIKQQKGIQPYWRHIGQWMLGITLGQQVTLSVVNTFENNFLTIVLMLFLSILFALLAGFVLWRYTNSNLLTSLFATTPGGVSAMPSIAEEVGASTVVVSIVQITRIIIVVSAIPLMASYWNAGSGQAAGPGQGLMSAHSTLNLASGLWTIVLAVSAWGGHYIGKRLKLPAPWLVGGMLGVGAIQAVSSFINGGNISAWWPHWTMIIAQVLIGASIGSRLNRTMFKGAKQVVLVGLLSSMGLVIAMFLCSIGISDLTGIPLVTAILAFAPGGVAEMAATALTLHANSAFVVAVQVLRLVTILVLLPPMFRFLQFINQKLSQKAA</sequence>
<dbReference type="EMBL" id="JAFBER010000005">
    <property type="protein sequence ID" value="MBM7644945.1"/>
    <property type="molecule type" value="Genomic_DNA"/>
</dbReference>
<dbReference type="Pfam" id="PF05145">
    <property type="entry name" value="AbrB"/>
    <property type="match status" value="1"/>
</dbReference>
<evidence type="ECO:0000256" key="1">
    <source>
        <dbReference type="SAM" id="Phobius"/>
    </source>
</evidence>
<keyword evidence="3" id="KW-1185">Reference proteome</keyword>
<dbReference type="InterPro" id="IPR007820">
    <property type="entry name" value="AbrB_fam"/>
</dbReference>
<dbReference type="RefSeq" id="WP_239549103.1">
    <property type="nucleotide sequence ID" value="NZ_JAFBER010000005.1"/>
</dbReference>
<feature type="transmembrane region" description="Helical" evidence="1">
    <location>
        <begin position="222"/>
        <end position="242"/>
    </location>
</feature>
<keyword evidence="1" id="KW-1133">Transmembrane helix</keyword>